<reference evidence="3" key="1">
    <citation type="journal article" date="2011" name="Proc. Natl. Acad. Sci. U.S.A.">
        <title>Obligate biotrophy features unraveled by the genomic analysis of rust fungi.</title>
        <authorList>
            <person name="Duplessis S."/>
            <person name="Cuomo C.A."/>
            <person name="Lin Y.-C."/>
            <person name="Aerts A."/>
            <person name="Tisserant E."/>
            <person name="Veneault-Fourrey C."/>
            <person name="Joly D.L."/>
            <person name="Hacquard S."/>
            <person name="Amselem J."/>
            <person name="Cantarel B.L."/>
            <person name="Chiu R."/>
            <person name="Coutinho P.M."/>
            <person name="Feau N."/>
            <person name="Field M."/>
            <person name="Frey P."/>
            <person name="Gelhaye E."/>
            <person name="Goldberg J."/>
            <person name="Grabherr M.G."/>
            <person name="Kodira C.D."/>
            <person name="Kohler A."/>
            <person name="Kuees U."/>
            <person name="Lindquist E.A."/>
            <person name="Lucas S.M."/>
            <person name="Mago R."/>
            <person name="Mauceli E."/>
            <person name="Morin E."/>
            <person name="Murat C."/>
            <person name="Pangilinan J.L."/>
            <person name="Park R."/>
            <person name="Pearson M."/>
            <person name="Quesneville H."/>
            <person name="Rouhier N."/>
            <person name="Sakthikumar S."/>
            <person name="Salamov A.A."/>
            <person name="Schmutz J."/>
            <person name="Selles B."/>
            <person name="Shapiro H."/>
            <person name="Tanguay P."/>
            <person name="Tuskan G.A."/>
            <person name="Henrissat B."/>
            <person name="Van de Peer Y."/>
            <person name="Rouze P."/>
            <person name="Ellis J.G."/>
            <person name="Dodds P.N."/>
            <person name="Schein J.E."/>
            <person name="Zhong S."/>
            <person name="Hamelin R.C."/>
            <person name="Grigoriev I.V."/>
            <person name="Szabo L.J."/>
            <person name="Martin F."/>
        </authorList>
    </citation>
    <scope>NUCLEOTIDE SEQUENCE [LARGE SCALE GENOMIC DNA]</scope>
    <source>
        <strain evidence="3">98AG31 / pathotype 3-4-7</strain>
    </source>
</reference>
<dbReference type="Proteomes" id="UP000001072">
    <property type="component" value="Unassembled WGS sequence"/>
</dbReference>
<feature type="compositionally biased region" description="Basic and acidic residues" evidence="1">
    <location>
        <begin position="98"/>
        <end position="119"/>
    </location>
</feature>
<dbReference type="OrthoDB" id="2507532at2759"/>
<dbReference type="AlphaFoldDB" id="F4RFC2"/>
<feature type="compositionally biased region" description="Basic and acidic residues" evidence="1">
    <location>
        <begin position="169"/>
        <end position="191"/>
    </location>
</feature>
<dbReference type="EMBL" id="GL883099">
    <property type="protein sequence ID" value="EGG08790.1"/>
    <property type="molecule type" value="Genomic_DNA"/>
</dbReference>
<organism evidence="3">
    <name type="scientific">Melampsora larici-populina (strain 98AG31 / pathotype 3-4-7)</name>
    <name type="common">Poplar leaf rust fungus</name>
    <dbReference type="NCBI Taxonomy" id="747676"/>
    <lineage>
        <taxon>Eukaryota</taxon>
        <taxon>Fungi</taxon>
        <taxon>Dikarya</taxon>
        <taxon>Basidiomycota</taxon>
        <taxon>Pucciniomycotina</taxon>
        <taxon>Pucciniomycetes</taxon>
        <taxon>Pucciniales</taxon>
        <taxon>Melampsoraceae</taxon>
        <taxon>Melampsora</taxon>
    </lineage>
</organism>
<protein>
    <submittedName>
        <fullName evidence="2">Uncharacterized protein</fullName>
    </submittedName>
</protein>
<name>F4RFC2_MELLP</name>
<feature type="region of interest" description="Disordered" evidence="1">
    <location>
        <begin position="86"/>
        <end position="128"/>
    </location>
</feature>
<keyword evidence="3" id="KW-1185">Reference proteome</keyword>
<evidence type="ECO:0000256" key="1">
    <source>
        <dbReference type="SAM" id="MobiDB-lite"/>
    </source>
</evidence>
<gene>
    <name evidence="2" type="ORF">MELLADRAFT_84326</name>
</gene>
<proteinExistence type="predicted"/>
<evidence type="ECO:0000313" key="3">
    <source>
        <dbReference type="Proteomes" id="UP000001072"/>
    </source>
</evidence>
<dbReference type="KEGG" id="mlr:MELLADRAFT_84326"/>
<sequence length="294" mass="33781">MRSRGFWRDGHYWCKVVRTVGGLTGVWYNNDMENDGMARLASRDLKTIAGASPSTSWVMYSRAPTDKESVIFKRAEEKINKAIGHKGVIDRPFSQSKNDADKNKDLSDPDWEDDKHLPEEFDTLNDSEDVKPLFCSDLEAAEEPTESKPQVQQHTNTNKPKSRKPKKVKIAEKCEDMKIDSHRTGQVEEAKVEQAALREHLGNDDALSSKNEERYIAKDIHTDDKQNVVTLPKKSQAKRARSNNDKPTKPKWKGWVIMDQEEEENKSPKGLEEAEDNEEMNDNNRRSKRIKSKR</sequence>
<dbReference type="HOGENOM" id="CLU_946899_0_0_1"/>
<dbReference type="GeneID" id="18933440"/>
<feature type="region of interest" description="Disordered" evidence="1">
    <location>
        <begin position="226"/>
        <end position="294"/>
    </location>
</feature>
<dbReference type="InParanoid" id="F4RFC2"/>
<feature type="compositionally biased region" description="Polar residues" evidence="1">
    <location>
        <begin position="147"/>
        <end position="158"/>
    </location>
</feature>
<dbReference type="VEuPathDB" id="FungiDB:MELLADRAFT_84326"/>
<accession>F4RFC2</accession>
<dbReference type="RefSeq" id="XP_007407764.1">
    <property type="nucleotide sequence ID" value="XM_007407702.1"/>
</dbReference>
<feature type="region of interest" description="Disordered" evidence="1">
    <location>
        <begin position="140"/>
        <end position="191"/>
    </location>
</feature>
<evidence type="ECO:0000313" key="2">
    <source>
        <dbReference type="EMBL" id="EGG08790.1"/>
    </source>
</evidence>